<protein>
    <submittedName>
        <fullName evidence="1">Uncharacterized protein</fullName>
    </submittedName>
</protein>
<reference evidence="1" key="2">
    <citation type="submission" date="2025-09" db="UniProtKB">
        <authorList>
            <consortium name="EnsemblPlants"/>
        </authorList>
    </citation>
    <scope>IDENTIFICATION</scope>
</reference>
<evidence type="ECO:0000313" key="1">
    <source>
        <dbReference type="EnsemblPlants" id="AVESA.00010b.r2.6CG1147200.2.CDS"/>
    </source>
</evidence>
<keyword evidence="2" id="KW-1185">Reference proteome</keyword>
<proteinExistence type="predicted"/>
<organism evidence="1 2">
    <name type="scientific">Avena sativa</name>
    <name type="common">Oat</name>
    <dbReference type="NCBI Taxonomy" id="4498"/>
    <lineage>
        <taxon>Eukaryota</taxon>
        <taxon>Viridiplantae</taxon>
        <taxon>Streptophyta</taxon>
        <taxon>Embryophyta</taxon>
        <taxon>Tracheophyta</taxon>
        <taxon>Spermatophyta</taxon>
        <taxon>Magnoliopsida</taxon>
        <taxon>Liliopsida</taxon>
        <taxon>Poales</taxon>
        <taxon>Poaceae</taxon>
        <taxon>BOP clade</taxon>
        <taxon>Pooideae</taxon>
        <taxon>Poodae</taxon>
        <taxon>Poeae</taxon>
        <taxon>Poeae Chloroplast Group 1 (Aveneae type)</taxon>
        <taxon>Aveninae</taxon>
        <taxon>Avena</taxon>
    </lineage>
</organism>
<accession>A0ACD5Z8J0</accession>
<reference evidence="1" key="1">
    <citation type="submission" date="2021-05" db="EMBL/GenBank/DDBJ databases">
        <authorList>
            <person name="Scholz U."/>
            <person name="Mascher M."/>
            <person name="Fiebig A."/>
        </authorList>
    </citation>
    <scope>NUCLEOTIDE SEQUENCE [LARGE SCALE GENOMIC DNA]</scope>
</reference>
<dbReference type="Proteomes" id="UP001732700">
    <property type="component" value="Chromosome 6C"/>
</dbReference>
<sequence>MRLGLGPRRRSPRLLALRDGPDLISTLPDDLLLLVLARLGCAAAAARTGVLSRRWRGLWPRLRRIVFSDVALLSLEAALGRFPPPPPAVSLVQIRVPKPRGGVPKPRGRVPKKHRADIAINSLLRAAARLDPEEISLILPSRFVVHSFLLELPCFNRATSLVLDLCSTVSCVPPAVDFPALEALSLSSCTADLEAVLSRCPRLRTLSIANVSIHDGFLSIESPSLQELVVARGTWIKHVSIVAPVLTQMTMSLNFYQKGDISVLVPMVEKISWDCYLSGMDIDFGIWRLMKLSLHKAETQGQLPLLHIHACIRPTNVYGGGGNFDEAENFTQEIEKHMMAEFAIFELHINPRGHVFGALAFRLLGMNQVSSAMQRLKVILTRSMMKKECPLNCPCEPSNWRSQTISLNALEEVEINGFDGDDHEIDFLKLIFKCAPMLQKMTVKLSHEVSSRNDDCTEIYNTFREYYSVECYVYLSSGLMHGSQNLSST</sequence>
<dbReference type="EnsemblPlants" id="AVESA.00010b.r2.6CG1147200.2">
    <property type="protein sequence ID" value="AVESA.00010b.r2.6CG1147200.2.CDS"/>
    <property type="gene ID" value="AVESA.00010b.r2.6CG1147200"/>
</dbReference>
<evidence type="ECO:0000313" key="2">
    <source>
        <dbReference type="Proteomes" id="UP001732700"/>
    </source>
</evidence>
<name>A0ACD5Z8J0_AVESA</name>